<proteinExistence type="predicted"/>
<dbReference type="Proteomes" id="UP000249467">
    <property type="component" value="Unassembled WGS sequence"/>
</dbReference>
<sequence>MSLTPALFGQLAQGMGIFVLACALVTGLAVARGWSWRYRMVGATLFSVVLVVGLFSLSFEPITRSSIEGSVPFKLVYDRFGPQATIVVAPTVTPEELESTLKQASSNLFSSGRNGQGKSQLTIYARTVVHPREGVSEPLYLGRVKRSLSLRNDPNIEIEVFSDRFAALPKDIASN</sequence>
<dbReference type="InterPro" id="IPR019664">
    <property type="entry name" value="Uncharacterised_Ycf51"/>
</dbReference>
<feature type="transmembrane region" description="Helical" evidence="1">
    <location>
        <begin position="38"/>
        <end position="59"/>
    </location>
</feature>
<protein>
    <submittedName>
        <fullName evidence="2">Uncharacterized protein</fullName>
    </submittedName>
</protein>
<keyword evidence="1" id="KW-1133">Transmembrane helix</keyword>
<comment type="caution">
    <text evidence="2">The sequence shown here is derived from an EMBL/GenBank/DDBJ whole genome shotgun (WGS) entry which is preliminary data.</text>
</comment>
<feature type="transmembrane region" description="Helical" evidence="1">
    <location>
        <begin position="12"/>
        <end position="31"/>
    </location>
</feature>
<keyword evidence="1" id="KW-0812">Transmembrane</keyword>
<evidence type="ECO:0000256" key="1">
    <source>
        <dbReference type="SAM" id="Phobius"/>
    </source>
</evidence>
<dbReference type="EMBL" id="QBML01000014">
    <property type="protein sequence ID" value="PZO40618.1"/>
    <property type="molecule type" value="Genomic_DNA"/>
</dbReference>
<accession>A0A2W4YBT7</accession>
<dbReference type="AlphaFoldDB" id="A0A2W4YBT7"/>
<reference evidence="2 3" key="2">
    <citation type="submission" date="2018-06" db="EMBL/GenBank/DDBJ databases">
        <title>Metagenomic assembly of (sub)arctic Cyanobacteria and their associated microbiome from non-axenic cultures.</title>
        <authorList>
            <person name="Baurain D."/>
        </authorList>
    </citation>
    <scope>NUCLEOTIDE SEQUENCE [LARGE SCALE GENOMIC DNA]</scope>
    <source>
        <strain evidence="2">ULC066bin1</strain>
    </source>
</reference>
<dbReference type="Pfam" id="PF10726">
    <property type="entry name" value="DUF2518"/>
    <property type="match status" value="1"/>
</dbReference>
<organism evidence="2 3">
    <name type="scientific">Pseudanabaena frigida</name>
    <dbReference type="NCBI Taxonomy" id="945775"/>
    <lineage>
        <taxon>Bacteria</taxon>
        <taxon>Bacillati</taxon>
        <taxon>Cyanobacteriota</taxon>
        <taxon>Cyanophyceae</taxon>
        <taxon>Pseudanabaenales</taxon>
        <taxon>Pseudanabaenaceae</taxon>
        <taxon>Pseudanabaena</taxon>
    </lineage>
</organism>
<evidence type="ECO:0000313" key="2">
    <source>
        <dbReference type="EMBL" id="PZO40618.1"/>
    </source>
</evidence>
<keyword evidence="1" id="KW-0472">Membrane</keyword>
<evidence type="ECO:0000313" key="3">
    <source>
        <dbReference type="Proteomes" id="UP000249467"/>
    </source>
</evidence>
<gene>
    <name evidence="2" type="ORF">DCF19_12075</name>
</gene>
<reference evidence="2 3" key="1">
    <citation type="submission" date="2018-04" db="EMBL/GenBank/DDBJ databases">
        <authorList>
            <person name="Go L.Y."/>
            <person name="Mitchell J.A."/>
        </authorList>
    </citation>
    <scope>NUCLEOTIDE SEQUENCE [LARGE SCALE GENOMIC DNA]</scope>
    <source>
        <strain evidence="2">ULC066bin1</strain>
    </source>
</reference>
<name>A0A2W4YBT7_9CYAN</name>